<dbReference type="OrthoDB" id="439046at2759"/>
<name>A0A5B6UIS4_9ROSI</name>
<dbReference type="PANTHER" id="PTHR26312:SF181">
    <property type="entry name" value="TETRATRICOPEPTIDE REPEAT (TPR)-LIKE SUPERFAMILY PROTEIN"/>
    <property type="match status" value="1"/>
</dbReference>
<protein>
    <submittedName>
        <fullName evidence="2">Tetratricopeptide TPR-1</fullName>
    </submittedName>
</protein>
<dbReference type="Gene3D" id="1.25.40.10">
    <property type="entry name" value="Tetratricopeptide repeat domain"/>
    <property type="match status" value="1"/>
</dbReference>
<sequence length="222" mass="24359">MLLRSSSTPILKTYIPQSSPAVDSGHRIPSIPISLTSSPINKIQRASSDGNMRQIVISNRQKLPTSLMGSPNTVKEEIFTFPPLSLLGDVDDGGDDNGGGGGGGGVDRFGDWGQGKQRLDLYYRKMIKTYPGETLLLTNYAKFLKEVQGDFLKAEEYCGKAIIVKPDDGEILSLYGDLIWINHGDEALAQSYFDRAVKASPNNCYVLASYARYLWAAEKDDD</sequence>
<dbReference type="Proteomes" id="UP000325315">
    <property type="component" value="Unassembled WGS sequence"/>
</dbReference>
<dbReference type="EMBL" id="SMMG02000010">
    <property type="protein sequence ID" value="KAA3458030.1"/>
    <property type="molecule type" value="Genomic_DNA"/>
</dbReference>
<feature type="region of interest" description="Disordered" evidence="1">
    <location>
        <begin position="90"/>
        <end position="109"/>
    </location>
</feature>
<reference evidence="3" key="1">
    <citation type="journal article" date="2019" name="Plant Biotechnol. J.">
        <title>Genome sequencing of the Australian wild diploid species Gossypium australe highlights disease resistance and delayed gland morphogenesis.</title>
        <authorList>
            <person name="Cai Y."/>
            <person name="Cai X."/>
            <person name="Wang Q."/>
            <person name="Wang P."/>
            <person name="Zhang Y."/>
            <person name="Cai C."/>
            <person name="Xu Y."/>
            <person name="Wang K."/>
            <person name="Zhou Z."/>
            <person name="Wang C."/>
            <person name="Geng S."/>
            <person name="Li B."/>
            <person name="Dong Q."/>
            <person name="Hou Y."/>
            <person name="Wang H."/>
            <person name="Ai P."/>
            <person name="Liu Z."/>
            <person name="Yi F."/>
            <person name="Sun M."/>
            <person name="An G."/>
            <person name="Cheng J."/>
            <person name="Zhang Y."/>
            <person name="Shi Q."/>
            <person name="Xie Y."/>
            <person name="Shi X."/>
            <person name="Chang Y."/>
            <person name="Huang F."/>
            <person name="Chen Y."/>
            <person name="Hong S."/>
            <person name="Mi L."/>
            <person name="Sun Q."/>
            <person name="Zhang L."/>
            <person name="Zhou B."/>
            <person name="Peng R."/>
            <person name="Zhang X."/>
            <person name="Liu F."/>
        </authorList>
    </citation>
    <scope>NUCLEOTIDE SEQUENCE [LARGE SCALE GENOMIC DNA]</scope>
    <source>
        <strain evidence="3">cv. PA1801</strain>
    </source>
</reference>
<dbReference type="SUPFAM" id="SSF48452">
    <property type="entry name" value="TPR-like"/>
    <property type="match status" value="1"/>
</dbReference>
<dbReference type="InterPro" id="IPR011990">
    <property type="entry name" value="TPR-like_helical_dom_sf"/>
</dbReference>
<gene>
    <name evidence="2" type="ORF">EPI10_012687</name>
</gene>
<evidence type="ECO:0000313" key="3">
    <source>
        <dbReference type="Proteomes" id="UP000325315"/>
    </source>
</evidence>
<organism evidence="2 3">
    <name type="scientific">Gossypium australe</name>
    <dbReference type="NCBI Taxonomy" id="47621"/>
    <lineage>
        <taxon>Eukaryota</taxon>
        <taxon>Viridiplantae</taxon>
        <taxon>Streptophyta</taxon>
        <taxon>Embryophyta</taxon>
        <taxon>Tracheophyta</taxon>
        <taxon>Spermatophyta</taxon>
        <taxon>Magnoliopsida</taxon>
        <taxon>eudicotyledons</taxon>
        <taxon>Gunneridae</taxon>
        <taxon>Pentapetalae</taxon>
        <taxon>rosids</taxon>
        <taxon>malvids</taxon>
        <taxon>Malvales</taxon>
        <taxon>Malvaceae</taxon>
        <taxon>Malvoideae</taxon>
        <taxon>Gossypium</taxon>
    </lineage>
</organism>
<evidence type="ECO:0000313" key="2">
    <source>
        <dbReference type="EMBL" id="KAA3458030.1"/>
    </source>
</evidence>
<dbReference type="AlphaFoldDB" id="A0A5B6UIS4"/>
<evidence type="ECO:0000256" key="1">
    <source>
        <dbReference type="SAM" id="MobiDB-lite"/>
    </source>
</evidence>
<accession>A0A5B6UIS4</accession>
<proteinExistence type="predicted"/>
<comment type="caution">
    <text evidence="2">The sequence shown here is derived from an EMBL/GenBank/DDBJ whole genome shotgun (WGS) entry which is preliminary data.</text>
</comment>
<dbReference type="PANTHER" id="PTHR26312">
    <property type="entry name" value="TETRATRICOPEPTIDE REPEAT PROTEIN 5"/>
    <property type="match status" value="1"/>
</dbReference>
<keyword evidence="3" id="KW-1185">Reference proteome</keyword>
<feature type="compositionally biased region" description="Gly residues" evidence="1">
    <location>
        <begin position="96"/>
        <end position="107"/>
    </location>
</feature>